<dbReference type="InterPro" id="IPR036514">
    <property type="entry name" value="SGNH_hydro_sf"/>
</dbReference>
<dbReference type="InterPro" id="IPR001434">
    <property type="entry name" value="OmcB-like_DUF11"/>
</dbReference>
<dbReference type="NCBIfam" id="TIGR01451">
    <property type="entry name" value="B_ant_repeat"/>
    <property type="match status" value="2"/>
</dbReference>
<feature type="chain" id="PRO_5045104654" evidence="3">
    <location>
        <begin position="22"/>
        <end position="864"/>
    </location>
</feature>
<dbReference type="InterPro" id="IPR013783">
    <property type="entry name" value="Ig-like_fold"/>
</dbReference>
<dbReference type="InterPro" id="IPR047589">
    <property type="entry name" value="DUF11_rpt"/>
</dbReference>
<dbReference type="SUPFAM" id="SSF52266">
    <property type="entry name" value="SGNH hydrolase"/>
    <property type="match status" value="1"/>
</dbReference>
<evidence type="ECO:0000313" key="6">
    <source>
        <dbReference type="EMBL" id="MFD2570655.1"/>
    </source>
</evidence>
<dbReference type="Pfam" id="PF03629">
    <property type="entry name" value="SASA"/>
    <property type="match status" value="1"/>
</dbReference>
<comment type="caution">
    <text evidence="6">The sequence shown here is derived from an EMBL/GenBank/DDBJ whole genome shotgun (WGS) entry which is preliminary data.</text>
</comment>
<evidence type="ECO:0000256" key="2">
    <source>
        <dbReference type="SAM" id="MobiDB-lite"/>
    </source>
</evidence>
<evidence type="ECO:0000259" key="5">
    <source>
        <dbReference type="Pfam" id="PF03629"/>
    </source>
</evidence>
<feature type="domain" description="DUF11" evidence="4">
    <location>
        <begin position="740"/>
        <end position="844"/>
    </location>
</feature>
<dbReference type="Gene3D" id="3.40.50.1110">
    <property type="entry name" value="SGNH hydrolase"/>
    <property type="match status" value="1"/>
</dbReference>
<feature type="region of interest" description="Disordered" evidence="2">
    <location>
        <begin position="830"/>
        <end position="864"/>
    </location>
</feature>
<evidence type="ECO:0000259" key="4">
    <source>
        <dbReference type="Pfam" id="PF01345"/>
    </source>
</evidence>
<dbReference type="Proteomes" id="UP001597469">
    <property type="component" value="Unassembled WGS sequence"/>
</dbReference>
<feature type="domain" description="DUF11" evidence="4">
    <location>
        <begin position="583"/>
        <end position="687"/>
    </location>
</feature>
<name>A0ABW5M121_9BACT</name>
<dbReference type="Gene3D" id="2.60.40.10">
    <property type="entry name" value="Immunoglobulins"/>
    <property type="match status" value="3"/>
</dbReference>
<gene>
    <name evidence="6" type="ORF">ACFSUS_08435</name>
</gene>
<dbReference type="Pfam" id="PF01345">
    <property type="entry name" value="DUF11"/>
    <property type="match status" value="2"/>
</dbReference>
<protein>
    <submittedName>
        <fullName evidence="6">Sialate O-acetylesterase</fullName>
    </submittedName>
</protein>
<dbReference type="PANTHER" id="PTHR34819">
    <property type="entry name" value="LARGE CYSTEINE-RICH PERIPLASMIC PROTEIN OMCB"/>
    <property type="match status" value="1"/>
</dbReference>
<dbReference type="InterPro" id="IPR005181">
    <property type="entry name" value="SASA"/>
</dbReference>
<keyword evidence="7" id="KW-1185">Reference proteome</keyword>
<dbReference type="RefSeq" id="WP_381521517.1">
    <property type="nucleotide sequence ID" value="NZ_JBHULN010000004.1"/>
</dbReference>
<evidence type="ECO:0000256" key="1">
    <source>
        <dbReference type="ARBA" id="ARBA00022801"/>
    </source>
</evidence>
<feature type="compositionally biased region" description="Polar residues" evidence="2">
    <location>
        <begin position="831"/>
        <end position="851"/>
    </location>
</feature>
<feature type="domain" description="Sialate O-acetylesterase" evidence="5">
    <location>
        <begin position="192"/>
        <end position="349"/>
    </location>
</feature>
<dbReference type="EMBL" id="JBHULN010000004">
    <property type="protein sequence ID" value="MFD2570655.1"/>
    <property type="molecule type" value="Genomic_DNA"/>
</dbReference>
<evidence type="ECO:0000313" key="7">
    <source>
        <dbReference type="Proteomes" id="UP001597469"/>
    </source>
</evidence>
<proteinExistence type="predicted"/>
<accession>A0ABW5M121</accession>
<sequence length="864" mass="93960">MLVRYLCLCLLFCSLVRNTFGQSGITFTQLPEDYQLFARDSTNQASVVIAGTASNAQPERLSVQVWRENQKWAHSVVSLSVSRPATFSTAVQIRAEKAQYLFRVYAHTGRDSTLLVERKRVVGGDFIQIYGQSNAAAFNPLYVVDDTYLRNFAFVDGPPPTDGLVRWFPSSQPYGGVGVVGWRLQELILEQFGIPTCIINGAVGGAGIIALNARNAANPADLNNPYGRLLFRHQRSQALKSLRAIIWKQGEAEAGGGFNDGLFYSEQFDLLYKYWQQDYGPKPRIYLGQVNYLPDPNSRAGGVRDFQRRTKSLYPNIETIATVGTAGFDGIHYETIGNVQIANELFRQIARDLYRSPDTLQINSPDIQRAYYTPGRDSLMMVFNQGMQMIWPADSTLRDRATGASYQRRMADYIYLDGQAGLVKTGAADRNRVILALTQPASATGLTYLPPFLIDNHTTYYDGVHLKNGRGMRAFTFENVAIGTSLPVVQLRSGRLVGERTVQLDWDTPQMTLTGYELERSDNVAGHYRAVGWTNGGATAFVDSTIPSGTVAVFYRLRALTATAESPVSAALRVNVIDNARSDLQLTMNSSTRVPKVGAPIRITLTALNRGPAAALNTVIENRLPDQMTFVAGNAVTHSAGVVSTTIASLTVGQAVSVTYTVSAQQPGRYINAAQIVQSDQPDTDSKPGSGTGDGEDDAALLDLRTNPAADTVFASPNPNQQLAAPVIPDQPSPVTDQADLSLHMVASTLSPRLNDVISFTLTVTNTGGAAVKLTTLTNDLPAELEYIASDGWQVSAKRLTTELPPLPAGESRNVEFKARAIKQGRIMNQAEISSSSMPDADSTPGNGTTNGEDDTAQVTIRVR</sequence>
<evidence type="ECO:0000256" key="3">
    <source>
        <dbReference type="SAM" id="SignalP"/>
    </source>
</evidence>
<organism evidence="6 7">
    <name type="scientific">Spirosoma soli</name>
    <dbReference type="NCBI Taxonomy" id="1770529"/>
    <lineage>
        <taxon>Bacteria</taxon>
        <taxon>Pseudomonadati</taxon>
        <taxon>Bacteroidota</taxon>
        <taxon>Cytophagia</taxon>
        <taxon>Cytophagales</taxon>
        <taxon>Cytophagaceae</taxon>
        <taxon>Spirosoma</taxon>
    </lineage>
</organism>
<feature type="signal peptide" evidence="3">
    <location>
        <begin position="1"/>
        <end position="21"/>
    </location>
</feature>
<feature type="region of interest" description="Disordered" evidence="2">
    <location>
        <begin position="676"/>
        <end position="699"/>
    </location>
</feature>
<reference evidence="7" key="1">
    <citation type="journal article" date="2019" name="Int. J. Syst. Evol. Microbiol.">
        <title>The Global Catalogue of Microorganisms (GCM) 10K type strain sequencing project: providing services to taxonomists for standard genome sequencing and annotation.</title>
        <authorList>
            <consortium name="The Broad Institute Genomics Platform"/>
            <consortium name="The Broad Institute Genome Sequencing Center for Infectious Disease"/>
            <person name="Wu L."/>
            <person name="Ma J."/>
        </authorList>
    </citation>
    <scope>NUCLEOTIDE SEQUENCE [LARGE SCALE GENOMIC DNA]</scope>
    <source>
        <strain evidence="7">KCTC 42805</strain>
    </source>
</reference>
<keyword evidence="1" id="KW-0378">Hydrolase</keyword>
<dbReference type="InterPro" id="IPR051172">
    <property type="entry name" value="Chlamydia_OmcB"/>
</dbReference>
<keyword evidence="3" id="KW-0732">Signal</keyword>